<accession>A0ABP4F8S0</accession>
<evidence type="ECO:0000313" key="9">
    <source>
        <dbReference type="Proteomes" id="UP001499979"/>
    </source>
</evidence>
<feature type="domain" description="Orn/Lys/Arg decarboxylases family 1 pyridoxal-P attachment site" evidence="6">
    <location>
        <begin position="14"/>
        <end position="303"/>
    </location>
</feature>
<dbReference type="InterPro" id="IPR000310">
    <property type="entry name" value="Orn/Lys/Arg_deCO2ase_major_dom"/>
</dbReference>
<dbReference type="PANTHER" id="PTHR43277:SF4">
    <property type="entry name" value="ARGININE DECARBOXYLASE"/>
    <property type="match status" value="1"/>
</dbReference>
<proteinExistence type="inferred from homology"/>
<dbReference type="InterPro" id="IPR008286">
    <property type="entry name" value="Prn/Lys/Arg_de-COase_C"/>
</dbReference>
<evidence type="ECO:0000259" key="7">
    <source>
        <dbReference type="Pfam" id="PF03711"/>
    </source>
</evidence>
<comment type="similarity">
    <text evidence="2">Belongs to the Orn/Lys/Arg decarboxylase class-I family.</text>
</comment>
<organism evidence="8 9">
    <name type="scientific">Nocardioides aquiterrae</name>
    <dbReference type="NCBI Taxonomy" id="203799"/>
    <lineage>
        <taxon>Bacteria</taxon>
        <taxon>Bacillati</taxon>
        <taxon>Actinomycetota</taxon>
        <taxon>Actinomycetes</taxon>
        <taxon>Propionibacteriales</taxon>
        <taxon>Nocardioidaceae</taxon>
        <taxon>Nocardioides</taxon>
    </lineage>
</organism>
<evidence type="ECO:0000313" key="8">
    <source>
        <dbReference type="EMBL" id="GAA1158216.1"/>
    </source>
</evidence>
<evidence type="ECO:0000256" key="3">
    <source>
        <dbReference type="ARBA" id="ARBA00022793"/>
    </source>
</evidence>
<evidence type="ECO:0000256" key="1">
    <source>
        <dbReference type="ARBA" id="ARBA00001933"/>
    </source>
</evidence>
<evidence type="ECO:0000256" key="4">
    <source>
        <dbReference type="ARBA" id="ARBA00022898"/>
    </source>
</evidence>
<evidence type="ECO:0000256" key="5">
    <source>
        <dbReference type="ARBA" id="ARBA00023239"/>
    </source>
</evidence>
<protein>
    <submittedName>
        <fullName evidence="8">Aminotransferase class I/II-fold pyridoxal phosphate-dependent enzyme</fullName>
    </submittedName>
</protein>
<dbReference type="Pfam" id="PF01276">
    <property type="entry name" value="OKR_DC_1"/>
    <property type="match status" value="1"/>
</dbReference>
<comment type="cofactor">
    <cofactor evidence="1">
        <name>pyridoxal 5'-phosphate</name>
        <dbReference type="ChEBI" id="CHEBI:597326"/>
    </cofactor>
</comment>
<dbReference type="GO" id="GO:0008483">
    <property type="term" value="F:transaminase activity"/>
    <property type="evidence" value="ECO:0007669"/>
    <property type="project" value="UniProtKB-KW"/>
</dbReference>
<dbReference type="SUPFAM" id="SSF55904">
    <property type="entry name" value="Ornithine decarboxylase C-terminal domain"/>
    <property type="match status" value="1"/>
</dbReference>
<reference evidence="9" key="1">
    <citation type="journal article" date="2019" name="Int. J. Syst. Evol. Microbiol.">
        <title>The Global Catalogue of Microorganisms (GCM) 10K type strain sequencing project: providing services to taxonomists for standard genome sequencing and annotation.</title>
        <authorList>
            <consortium name="The Broad Institute Genomics Platform"/>
            <consortium name="The Broad Institute Genome Sequencing Center for Infectious Disease"/>
            <person name="Wu L."/>
            <person name="Ma J."/>
        </authorList>
    </citation>
    <scope>NUCLEOTIDE SEQUENCE [LARGE SCALE GENOMIC DNA]</scope>
    <source>
        <strain evidence="9">JCM 11813</strain>
    </source>
</reference>
<dbReference type="EMBL" id="BAAAJE010000025">
    <property type="protein sequence ID" value="GAA1158216.1"/>
    <property type="molecule type" value="Genomic_DNA"/>
</dbReference>
<dbReference type="PANTHER" id="PTHR43277">
    <property type="entry name" value="ARGININE DECARBOXYLASE"/>
    <property type="match status" value="1"/>
</dbReference>
<dbReference type="InterPro" id="IPR015421">
    <property type="entry name" value="PyrdxlP-dep_Trfase_major"/>
</dbReference>
<evidence type="ECO:0000256" key="2">
    <source>
        <dbReference type="ARBA" id="ARBA00010671"/>
    </source>
</evidence>
<keyword evidence="5" id="KW-0456">Lyase</keyword>
<keyword evidence="9" id="KW-1185">Reference proteome</keyword>
<feature type="domain" description="Orn/Lys/Arg decarboxylase C-terminal" evidence="7">
    <location>
        <begin position="402"/>
        <end position="455"/>
    </location>
</feature>
<keyword evidence="3" id="KW-0210">Decarboxylase</keyword>
<dbReference type="SUPFAM" id="SSF53383">
    <property type="entry name" value="PLP-dependent transferases"/>
    <property type="match status" value="1"/>
</dbReference>
<dbReference type="Pfam" id="PF03711">
    <property type="entry name" value="OKR_DC_1_C"/>
    <property type="match status" value="1"/>
</dbReference>
<dbReference type="RefSeq" id="WP_343909538.1">
    <property type="nucleotide sequence ID" value="NZ_BAAAJE010000025.1"/>
</dbReference>
<dbReference type="InterPro" id="IPR052357">
    <property type="entry name" value="Orn_Lys_Arg_decarboxylase-I"/>
</dbReference>
<evidence type="ECO:0000259" key="6">
    <source>
        <dbReference type="Pfam" id="PF01276"/>
    </source>
</evidence>
<comment type="caution">
    <text evidence="8">The sequence shown here is derived from an EMBL/GenBank/DDBJ whole genome shotgun (WGS) entry which is preliminary data.</text>
</comment>
<dbReference type="Gene3D" id="3.90.100.10">
    <property type="entry name" value="Orn/Lys/Arg decarboxylase, C-terminal domain"/>
    <property type="match status" value="1"/>
</dbReference>
<gene>
    <name evidence="8" type="ORF">GCM10009606_40110</name>
</gene>
<keyword evidence="4" id="KW-0663">Pyridoxal phosphate</keyword>
<dbReference type="InterPro" id="IPR036633">
    <property type="entry name" value="Prn/Lys/Arg_de-COase_C_sf"/>
</dbReference>
<keyword evidence="8" id="KW-0808">Transferase</keyword>
<dbReference type="Gene3D" id="3.40.640.10">
    <property type="entry name" value="Type I PLP-dependent aspartate aminotransferase-like (Major domain)"/>
    <property type="match status" value="1"/>
</dbReference>
<keyword evidence="8" id="KW-0032">Aminotransferase</keyword>
<name>A0ABP4F8S0_9ACTN</name>
<dbReference type="Proteomes" id="UP001499979">
    <property type="component" value="Unassembled WGS sequence"/>
</dbReference>
<sequence>MTASLEERLLADAPLLRAWADFVARGGVPFTIPGHQRRAGTLAPLLGRLLDADVPLFGGLDGVNLDHGRLADAQARAAALWGADWCRFSVGGSTHANQSVLLGATRPGDTVLVARNAHRSTLLGLVLSGARPHWLPVAVDAATGLPGGVTESDLATALDAEPGAALVVLVSPSYAGTVTPGLGALVELAHHRGVPVAVDQAWGAHLGFHPDYPGHALRAGADLMVTSAHKGLPAFSQAALVLARTGRVAPERLDRGFEAGDTTSPAGAVLASTDAARALLAQPEGRELLDRAAAVVADARVRLRAAGYAVPGPGDFPPGTFDPAKLVVQRSRADHDLAALGARLAADGMPLEMADSDTLIPVVGLVDPGPAVERLVSALVADAPTGDGAPAAPATFAAPPVPPQALTPRDAFFGVHETVPTPDAVGRVCAEVIAPYPPGVPVLVPGELVTEEALDVLRRAASRGTRIAYAADPSLGRVTVVA</sequence>
<dbReference type="InterPro" id="IPR015424">
    <property type="entry name" value="PyrdxlP-dep_Trfase"/>
</dbReference>